<dbReference type="HOGENOM" id="CLU_1755261_0_0_5"/>
<name>A0A067W929_9HYPH</name>
<evidence type="ECO:0000313" key="2">
    <source>
        <dbReference type="Proteomes" id="UP000027015"/>
    </source>
</evidence>
<reference evidence="1 2" key="1">
    <citation type="submission" date="2012-04" db="EMBL/GenBank/DDBJ databases">
        <title>The Genome Sequence of Bartonella koehlerae C-29.</title>
        <authorList>
            <consortium name="The Broad Institute Genome Sequencing Platform"/>
            <consortium name="The Broad Institute Genome Sequencing Center for Infectious Disease"/>
            <person name="Feldgarden M."/>
            <person name="Kirby J."/>
            <person name="Kosoy M."/>
            <person name="Birtles R."/>
            <person name="Probert W.S."/>
            <person name="Chiaraviglio L."/>
            <person name="Walker B."/>
            <person name="Young S.K."/>
            <person name="Zeng Q."/>
            <person name="Gargeya S."/>
            <person name="Fitzgerald M."/>
            <person name="Haas B."/>
            <person name="Abouelleil A."/>
            <person name="Alvarado L."/>
            <person name="Arachchi H.M."/>
            <person name="Berlin A.M."/>
            <person name="Chapman S.B."/>
            <person name="Goldberg J."/>
            <person name="Griggs A."/>
            <person name="Gujja S."/>
            <person name="Hansen M."/>
            <person name="Howarth C."/>
            <person name="Imamovic A."/>
            <person name="Larimer J."/>
            <person name="McCowen C."/>
            <person name="Montmayeur A."/>
            <person name="Murphy C."/>
            <person name="Neiman D."/>
            <person name="Pearson M."/>
            <person name="Priest M."/>
            <person name="Roberts A."/>
            <person name="Saif S."/>
            <person name="Shea T."/>
            <person name="Sisk P."/>
            <person name="Sykes S."/>
            <person name="Wortman J."/>
            <person name="Nusbaum C."/>
            <person name="Birren B."/>
        </authorList>
    </citation>
    <scope>NUCLEOTIDE SEQUENCE [LARGE SCALE GENOMIC DNA]</scope>
    <source>
        <strain evidence="1 2">C-29</strain>
    </source>
</reference>
<dbReference type="STRING" id="1134510.O9A_00676"/>
<dbReference type="PATRIC" id="fig|1134510.3.peg.785"/>
<dbReference type="EMBL" id="AHPL01000007">
    <property type="protein sequence ID" value="KEC55396.1"/>
    <property type="molecule type" value="Genomic_DNA"/>
</dbReference>
<organism evidence="1 2">
    <name type="scientific">Bartonella koehlerae C-29</name>
    <dbReference type="NCBI Taxonomy" id="1134510"/>
    <lineage>
        <taxon>Bacteria</taxon>
        <taxon>Pseudomonadati</taxon>
        <taxon>Pseudomonadota</taxon>
        <taxon>Alphaproteobacteria</taxon>
        <taxon>Hyphomicrobiales</taxon>
        <taxon>Bartonellaceae</taxon>
        <taxon>Bartonella</taxon>
    </lineage>
</organism>
<dbReference type="AlphaFoldDB" id="A0A067W929"/>
<comment type="caution">
    <text evidence="1">The sequence shown here is derived from an EMBL/GenBank/DDBJ whole genome shotgun (WGS) entry which is preliminary data.</text>
</comment>
<sequence length="148" mass="16922">MDQHQAMNQSANIKRNLFDEKNENFWDFPLQNVFIDPVSMMKAFFPQVASYVVMPNALFYAGFSDIAKQNEVLADICYAAVHAGGALAEMESQNITFWTYGNLWATLLHPKRYGGCRRVHSTNGRSQLTEVYNITMVYMSISWNSMVC</sequence>
<accession>A0A067W929</accession>
<dbReference type="eggNOG" id="COG3468">
    <property type="taxonomic scope" value="Bacteria"/>
</dbReference>
<protein>
    <submittedName>
        <fullName evidence="1">Uncharacterized protein</fullName>
    </submittedName>
</protein>
<evidence type="ECO:0000313" key="1">
    <source>
        <dbReference type="EMBL" id="KEC55396.1"/>
    </source>
</evidence>
<dbReference type="RefSeq" id="WP_051665565.1">
    <property type="nucleotide sequence ID" value="NZ_CADEAH010000003.1"/>
</dbReference>
<proteinExistence type="predicted"/>
<gene>
    <name evidence="1" type="ORF">O9A_00676</name>
</gene>
<dbReference type="Proteomes" id="UP000027015">
    <property type="component" value="Unassembled WGS sequence"/>
</dbReference>
<keyword evidence="2" id="KW-1185">Reference proteome</keyword>